<protein>
    <recommendedName>
        <fullName evidence="8">Chitinase</fullName>
    </recommendedName>
</protein>
<evidence type="ECO:0000259" key="5">
    <source>
        <dbReference type="PROSITE" id="PS51910"/>
    </source>
</evidence>
<dbReference type="InterPro" id="IPR001304">
    <property type="entry name" value="C-type_lectin-like"/>
</dbReference>
<dbReference type="CDD" id="cd00037">
    <property type="entry name" value="CLECT"/>
    <property type="match status" value="7"/>
</dbReference>
<feature type="compositionally biased region" description="Pro residues" evidence="2">
    <location>
        <begin position="1275"/>
        <end position="1297"/>
    </location>
</feature>
<dbReference type="InterPro" id="IPR036772">
    <property type="entry name" value="SRCR-like_dom_sf"/>
</dbReference>
<dbReference type="SMART" id="SM00034">
    <property type="entry name" value="CLECT"/>
    <property type="match status" value="5"/>
</dbReference>
<feature type="region of interest" description="Disordered" evidence="2">
    <location>
        <begin position="1270"/>
        <end position="1332"/>
    </location>
</feature>
<feature type="domain" description="SRCR" evidence="4">
    <location>
        <begin position="76"/>
        <end position="189"/>
    </location>
</feature>
<feature type="domain" description="C-type lectin" evidence="3">
    <location>
        <begin position="2400"/>
        <end position="2508"/>
    </location>
</feature>
<proteinExistence type="predicted"/>
<dbReference type="GO" id="GO:0008061">
    <property type="term" value="F:chitin binding"/>
    <property type="evidence" value="ECO:0007669"/>
    <property type="project" value="InterPro"/>
</dbReference>
<feature type="domain" description="C-type lectin" evidence="3">
    <location>
        <begin position="1163"/>
        <end position="1264"/>
    </location>
</feature>
<feature type="domain" description="C-type lectin" evidence="3">
    <location>
        <begin position="2631"/>
        <end position="2733"/>
    </location>
</feature>
<evidence type="ECO:0000256" key="2">
    <source>
        <dbReference type="SAM" id="MobiDB-lite"/>
    </source>
</evidence>
<dbReference type="EMBL" id="JAEHOC010000069">
    <property type="protein sequence ID" value="KAG2424121.1"/>
    <property type="molecule type" value="Genomic_DNA"/>
</dbReference>
<evidence type="ECO:0000259" key="4">
    <source>
        <dbReference type="PROSITE" id="PS50287"/>
    </source>
</evidence>
<dbReference type="SMART" id="SM00636">
    <property type="entry name" value="Glyco_18"/>
    <property type="match status" value="1"/>
</dbReference>
<dbReference type="SUPFAM" id="SSF56487">
    <property type="entry name" value="SRCR-like"/>
    <property type="match status" value="1"/>
</dbReference>
<dbReference type="Gene3D" id="3.10.100.10">
    <property type="entry name" value="Mannose-Binding Protein A, subunit A"/>
    <property type="match status" value="8"/>
</dbReference>
<dbReference type="GO" id="GO:0005975">
    <property type="term" value="P:carbohydrate metabolic process"/>
    <property type="evidence" value="ECO:0007669"/>
    <property type="project" value="InterPro"/>
</dbReference>
<dbReference type="InterPro" id="IPR001223">
    <property type="entry name" value="Glyco_hydro18_cat"/>
</dbReference>
<dbReference type="Gene3D" id="3.10.50.10">
    <property type="match status" value="1"/>
</dbReference>
<dbReference type="Pfam" id="PF14295">
    <property type="entry name" value="PAN_4"/>
    <property type="match status" value="2"/>
</dbReference>
<evidence type="ECO:0000256" key="1">
    <source>
        <dbReference type="ARBA" id="ARBA00023157"/>
    </source>
</evidence>
<sequence>MGKGWGLIGPAGAEAIISSQPYGAPPSDMPVVLEGVACVGTEASLAECAVSGTPAVTSSAAAGYVAVRCRERNYAVQLRGGSDRTQGRLEVYLDGKWGTVCSLGFDASAVDTVCRQLGFTPNPQNPGGFFPFSTGRLVPSSEPRPAGSPNLVTLRWCPADAASITQCNIASTGRVGCADNGTDVTLRCYTSAPIYAYTPNRAMCASTWSDRAGISPAVGSTALLVGQFDVPQPGQDATQDVLLVSYGGDGTLTGRAAFGRAWSSTFSTSVDVAFGPMSPAPEALLLADMNGDGRDDLVAMTTERVMVAEASGARGFEKLAPWLDLSATADRLDTTNTTSRAYLFIDVTNDRAADMVFFDRDKLRLAYYPSNGASYLIQDTDGEGITWFELSTISARCESLGEDCFLLAADVNGDSLNDAVLIYLDRVTADQEVYLTVVITSPPSPLTWHIASPAYFPRGACTSPWAVVMGQFVGPDGSVDGSLAGSTVPQVACISSYDARIYVSGLGSWGVVPGPPTRVHVQDVDLDGRDDLMIFTETGAYYLISKGSGFEPAASTARFDVPYTSTLPISRQKSLGETDQTAATVVSSAIVISEPPVEQRCGAPDRVVAYFSNRRPDRSGECVAALGTASDNPLQRAASATHVIFTYVLPDANSLDIKFAEDRDKSALANLNGNLAAINPDIKVLAAIGGVKASSDLSRLVINPQSIERFANNTAEFAVSYGLDGVELSWPGLTKDQAPSYAALLGALSSALGRRGLLLSLSVPPSDVYLSMPWFMVGDYVQLINFQAFDLEGDEVLGAAPYVETPLFSCLETTGLSVNTILASGAPPQKVTLVASALGRSFVLDADGWVGGPGSAGPCLGSEGLLDQAELRLLVPPGGAQLDTEAFANTAPFGGNQWVHFDDPFTMSSKVCFARAHCLGGVGVWDVDGDSFGALLDTVVNTIGGDPAACNAYETPECTNTASSYGTTTIGQPQLLASLGQEEYMLYQVRKSWSDARSHCQALGGDLAAVTSRGEAGVLYSLLSGWAGSGQLGEADVYSGRDVYVWLGGSDSDQEGAFKWVSTGSDLVFTAWAPGQPDGRYGGEDCLAAGVKLAGSSGGGLRQVVGAEAQWSDMGCTAALPFVCQRKRNMVTEEVLAVQQIPWLMNSWLVWPPAVEGDEGKMMTWAEGQKMCRSYGAELPSLTDAWTREEVTSVYHEDLPSHIWLGLRSYGDGELFWSDGSFSTDGVLNAWEPGEFGDAACAIIVGPQGANVTFLAGSLLSRWNATATGGAVRISPPPPSPPPPPPPPPSFPPPRSPTSPASSNPSPPFPPSSPPFIRAPATPPPAAPDLPDSTLFLSQGVYSLSCQERMPVVCQRGAPDVSSQTSFYCLTRPNGLAYMVAGERLPNTPLSTANEADCAVSCMVQPRCVYYIYLPNWRPADWTPPDNLDAWLFPPNSCYLMGRPWTTLASRSFVPKRLSEVTKDDRLCFRTDTMFAGDTKDISSEYILDPPTSTSPLFGLPAPRPNVDAAPFSLLCDLDSPSPLMAGLSLVAATATGNAQDVGIACGGFQPGADVRVAMVRSPGTTASARADCGPMGVAGIAGAFDARGICALSLMCNSGAVEVVGPTSALRPCGVSGSFSFDCPPNQSAYGLQGTMIASADVSVHVLATLRLACAFTPALIVPPPPSPPPPSPPPPPPMNSTANGTASGRRLQRRALLAQLQQQQDRFKAEASPGGASLISPSAKQQQLGGAAAAAGDRTSADEDDGSMRASNATGSRRDGQQGSHGRGLQAIVWAAGPTTPEPSAPLAAAALAITPLAAAALAITPLAAAALASTPIATPPFASTSEPAATNSAEPASSTTAAGTALASAGPQSASPAAPAAQPQATVTRSSLAMALATSPSQPTITTDGPACLGCSPLFGDSSTASPWYGSQKHGATRCPRGYYLESLRPVTPTTSWYSPEAAGMIPLAGLGGACLPVAPTAELASPADDRLGVGLPGIPHSPLGALIQAADATCTGSGIVQVAVITSVIWRQQTLPVSVAAGNGDWPFITAIAFRCSAIASTPVPAPTTLSSEYSAIVVRSYETRTLMCPVGTWITAVYGRHSSAPSVLPGASSMVQDLGIVCGGGGGAVVTRELPAGTADATTTSYPFVSGQCPAGVSAVAGQALVETGAVADTPGALITIDALCTDTIDHTQQLTYSPSVAVGTPYLEKCRDTTFARGLRVVRDTGVNMLLRGVKILCSDVPDPDNTPPTSAQLPMVGPPVIGGTPYRYECPEGSKVVSMLALMDVSADLLSMRIECDNAPLQAGTQSSLQSIAAATNTFFGAAAATGEVAVDPSASSGSVRLGEVRYISPELVPIPPRTSYPIERSCPLGVAAISSALGQLDLQADVMPVATVDLPAAPAGVQAALFDVLLDWGQANLFCRAQGGTLLTYTDDIQRKAVATMVQEWASGNVVDALVGMWVGATRTGSGLYSWAWIDGTSMASIVIPWSPNEPNDGGGMEDCAEMVVMVDTAATTWNDRACSGLVRRPLCELVPKASQPGVSRSDSAVPVVHISASNGDSLLLYDVPLSWDQASVFCQRRGGALASFRRPEEMNRFSLAISTYYSTRSNAGSSPYQGVWTGLRNRLPAPGSPAAALRSAMSVYLTGGREFLYVQMSTLRLTFNQASGWCNANGGELASFASLAEYNAVLGAFRASGLSFFANVNSTVSAWIGVRRVGWGPYTWVDGTPFGAFTAWASPALGNVSDSCGVTRLTCTVGNATVGYSNCTDAWVASPNCTTDTLGFICERPSLAIASAIVGGRQFQIFGDRLKWADASQACVKLGGTLASFHSTPEYDALRNAATGSPAFQAALNASLGLVHIGLQRNPTDGGFTWTSGWPLTRMSWAAGQPDGSANASVTTAPFQACGAFRIPCTAGACTDALLNDIDCGTALPYICSLDFMSAWSYSDGTDLTETQAPGTPAGTAGPITPVNYAWLTGGCSGSVAVAQNVRYVQIAAAGVLLNINLVGSQALCCRTCSATLGCFAWTWTSNTSSCALYRNEGAAFSSRLVATVGAFSGISGQPTTATPGVVVAARDCGSLLSAPTQTKAALNFYMSDTSCAQLQPVTCRRAAVGDPTLLPEEERVAITQFLSPMATSYTSGGLMEMALYDVFMDAEAAQSTCELLGGTLAEPSTPELNQAAYMVVNEALMAQQPGAQLFYHIGLTDSAVEGTWAWRSGAKLSATAWMQSEPNNAVDAFWEQPSLGHTGEDCMTSASAAGMRFRSVLPAAQTLVGSAHFMLFPYLTDWRTAELLCEANGGYLAFFDDAGMYDRVVDMVIQFMRGNPRATSLGAWFGLNDRWIETEWRYTASPYVPADLSWSRWAPGTRLPDISDLVVPGQTSFGVDTPWVLCPANSFIRGFRAKTDLRAAGALYNLDRLGLMTLQFQCGNSTTANTLQPVVGQDPAIPDSFVPLALQAAAMTWGTFTYCDKNLTDYVVGVQVRCGSK</sequence>
<dbReference type="OrthoDB" id="8950604at2759"/>
<dbReference type="Pfam" id="PF00530">
    <property type="entry name" value="SRCR"/>
    <property type="match status" value="1"/>
</dbReference>
<dbReference type="PROSITE" id="PS51910">
    <property type="entry name" value="GH18_2"/>
    <property type="match status" value="1"/>
</dbReference>
<evidence type="ECO:0008006" key="8">
    <source>
        <dbReference type="Google" id="ProtNLM"/>
    </source>
</evidence>
<dbReference type="PROSITE" id="PS50287">
    <property type="entry name" value="SRCR_2"/>
    <property type="match status" value="1"/>
</dbReference>
<evidence type="ECO:0000259" key="3">
    <source>
        <dbReference type="PROSITE" id="PS50041"/>
    </source>
</evidence>
<dbReference type="InterPro" id="IPR016186">
    <property type="entry name" value="C-type_lectin-like/link_sf"/>
</dbReference>
<accession>A0A835VSU1</accession>
<dbReference type="Proteomes" id="UP000650467">
    <property type="component" value="Unassembled WGS sequence"/>
</dbReference>
<gene>
    <name evidence="6" type="ORF">HXX76_014795</name>
</gene>
<organism evidence="6 7">
    <name type="scientific">Chlamydomonas incerta</name>
    <dbReference type="NCBI Taxonomy" id="51695"/>
    <lineage>
        <taxon>Eukaryota</taxon>
        <taxon>Viridiplantae</taxon>
        <taxon>Chlorophyta</taxon>
        <taxon>core chlorophytes</taxon>
        <taxon>Chlorophyceae</taxon>
        <taxon>CS clade</taxon>
        <taxon>Chlamydomonadales</taxon>
        <taxon>Chlamydomonadaceae</taxon>
        <taxon>Chlamydomonas</taxon>
    </lineage>
</organism>
<keyword evidence="7" id="KW-1185">Reference proteome</keyword>
<dbReference type="InterPro" id="IPR016187">
    <property type="entry name" value="CTDL_fold"/>
</dbReference>
<dbReference type="SMART" id="SM00202">
    <property type="entry name" value="SR"/>
    <property type="match status" value="1"/>
</dbReference>
<dbReference type="InterPro" id="IPR028994">
    <property type="entry name" value="Integrin_alpha_N"/>
</dbReference>
<name>A0A835VSU1_CHLIN</name>
<dbReference type="Pfam" id="PF00059">
    <property type="entry name" value="Lectin_C"/>
    <property type="match status" value="6"/>
</dbReference>
<dbReference type="InterPro" id="IPR029070">
    <property type="entry name" value="Chitinase_insertion_sf"/>
</dbReference>
<feature type="domain" description="GH18" evidence="5">
    <location>
        <begin position="605"/>
        <end position="946"/>
    </location>
</feature>
<dbReference type="SUPFAM" id="SSF69318">
    <property type="entry name" value="Integrin alpha N-terminal domain"/>
    <property type="match status" value="1"/>
</dbReference>
<keyword evidence="1" id="KW-1015">Disulfide bond</keyword>
<dbReference type="PANTHER" id="PTHR22803">
    <property type="entry name" value="MANNOSE, PHOSPHOLIPASE, LECTIN RECEPTOR RELATED"/>
    <property type="match status" value="1"/>
</dbReference>
<dbReference type="Gene3D" id="3.20.20.80">
    <property type="entry name" value="Glycosidases"/>
    <property type="match status" value="1"/>
</dbReference>
<dbReference type="InterPro" id="IPR011583">
    <property type="entry name" value="Chitinase_II/V-like_cat"/>
</dbReference>
<dbReference type="InterPro" id="IPR050111">
    <property type="entry name" value="C-type_lectin/snaclec_domain"/>
</dbReference>
<evidence type="ECO:0000313" key="6">
    <source>
        <dbReference type="EMBL" id="KAG2424121.1"/>
    </source>
</evidence>
<feature type="compositionally biased region" description="Pro residues" evidence="2">
    <location>
        <begin position="1665"/>
        <end position="1680"/>
    </location>
</feature>
<dbReference type="SUPFAM" id="SSF51445">
    <property type="entry name" value="(Trans)glycosidases"/>
    <property type="match status" value="1"/>
</dbReference>
<dbReference type="PROSITE" id="PS50041">
    <property type="entry name" value="C_TYPE_LECTIN_2"/>
    <property type="match status" value="6"/>
</dbReference>
<feature type="region of interest" description="Disordered" evidence="2">
    <location>
        <begin position="1825"/>
        <end position="1869"/>
    </location>
</feature>
<feature type="domain" description="C-type lectin" evidence="3">
    <location>
        <begin position="3143"/>
        <end position="3238"/>
    </location>
</feature>
<feature type="domain" description="C-type lectin" evidence="3">
    <location>
        <begin position="2783"/>
        <end position="2922"/>
    </location>
</feature>
<reference evidence="6" key="1">
    <citation type="journal article" date="2020" name="bioRxiv">
        <title>Comparative genomics of Chlamydomonas.</title>
        <authorList>
            <person name="Craig R.J."/>
            <person name="Hasan A.R."/>
            <person name="Ness R.W."/>
            <person name="Keightley P.D."/>
        </authorList>
    </citation>
    <scope>NUCLEOTIDE SEQUENCE</scope>
    <source>
        <strain evidence="6">SAG 7.73</strain>
    </source>
</reference>
<comment type="caution">
    <text evidence="6">The sequence shown here is derived from an EMBL/GenBank/DDBJ whole genome shotgun (WGS) entry which is preliminary data.</text>
</comment>
<dbReference type="Gene3D" id="3.10.250.10">
    <property type="entry name" value="SRCR-like domain"/>
    <property type="match status" value="1"/>
</dbReference>
<dbReference type="Gene3D" id="3.50.4.10">
    <property type="entry name" value="Hepatocyte Growth Factor"/>
    <property type="match status" value="1"/>
</dbReference>
<feature type="region of interest" description="Disordered" evidence="2">
    <location>
        <begin position="1703"/>
        <end position="1769"/>
    </location>
</feature>
<feature type="compositionally biased region" description="Low complexity" evidence="2">
    <location>
        <begin position="1831"/>
        <end position="1868"/>
    </location>
</feature>
<dbReference type="InterPro" id="IPR017853">
    <property type="entry name" value="GH"/>
</dbReference>
<feature type="compositionally biased region" description="Polar residues" evidence="2">
    <location>
        <begin position="1721"/>
        <end position="1730"/>
    </location>
</feature>
<feature type="domain" description="C-type lectin" evidence="3">
    <location>
        <begin position="979"/>
        <end position="1125"/>
    </location>
</feature>
<dbReference type="InterPro" id="IPR001190">
    <property type="entry name" value="SRCR"/>
</dbReference>
<feature type="compositionally biased region" description="Pro residues" evidence="2">
    <location>
        <begin position="1305"/>
        <end position="1314"/>
    </location>
</feature>
<dbReference type="Pfam" id="PF00704">
    <property type="entry name" value="Glyco_hydro_18"/>
    <property type="match status" value="1"/>
</dbReference>
<dbReference type="SUPFAM" id="SSF56436">
    <property type="entry name" value="C-type lectin-like"/>
    <property type="match status" value="8"/>
</dbReference>
<evidence type="ECO:0000313" key="7">
    <source>
        <dbReference type="Proteomes" id="UP000650467"/>
    </source>
</evidence>
<feature type="region of interest" description="Disordered" evidence="2">
    <location>
        <begin position="1665"/>
        <end position="1691"/>
    </location>
</feature>
<dbReference type="PROSITE" id="PS00420">
    <property type="entry name" value="SRCR_1"/>
    <property type="match status" value="1"/>
</dbReference>
<dbReference type="GO" id="GO:0016020">
    <property type="term" value="C:membrane"/>
    <property type="evidence" value="ECO:0007669"/>
    <property type="project" value="InterPro"/>
</dbReference>
<dbReference type="InterPro" id="IPR003609">
    <property type="entry name" value="Pan_app"/>
</dbReference>